<sequence>MNWNRVNCDSPQLLVACRTHLSSPHGAMPHPVLLLPQMCLVAPCVKPCAKPCVHGAPVGYQHPKSLRLAYTTEAETRPKNCSVSRYLMSAATLASF</sequence>
<comment type="caution">
    <text evidence="1">The sequence shown here is derived from an EMBL/GenBank/DDBJ whole genome shotgun (WGS) entry which is preliminary data.</text>
</comment>
<protein>
    <submittedName>
        <fullName evidence="1">Uncharacterized protein</fullName>
    </submittedName>
</protein>
<dbReference type="Proteomes" id="UP001066276">
    <property type="component" value="Chromosome 7"/>
</dbReference>
<dbReference type="EMBL" id="JANPWB010000011">
    <property type="protein sequence ID" value="KAJ1129103.1"/>
    <property type="molecule type" value="Genomic_DNA"/>
</dbReference>
<evidence type="ECO:0000313" key="1">
    <source>
        <dbReference type="EMBL" id="KAJ1129103.1"/>
    </source>
</evidence>
<accession>A0AAV7PTP9</accession>
<keyword evidence="3" id="KW-1185">Reference proteome</keyword>
<name>A0AAV7PTP9_PLEWA</name>
<reference evidence="1" key="1">
    <citation type="journal article" date="2022" name="bioRxiv">
        <title>Sequencing and chromosome-scale assembly of the giantPleurodeles waltlgenome.</title>
        <authorList>
            <person name="Brown T."/>
            <person name="Elewa A."/>
            <person name="Iarovenko S."/>
            <person name="Subramanian E."/>
            <person name="Araus A.J."/>
            <person name="Petzold A."/>
            <person name="Susuki M."/>
            <person name="Suzuki K.-i.T."/>
            <person name="Hayashi T."/>
            <person name="Toyoda A."/>
            <person name="Oliveira C."/>
            <person name="Osipova E."/>
            <person name="Leigh N.D."/>
            <person name="Simon A."/>
            <person name="Yun M.H."/>
        </authorList>
    </citation>
    <scope>NUCLEOTIDE SEQUENCE</scope>
    <source>
        <strain evidence="1">20211129_DDA</strain>
        <tissue evidence="1">Liver</tissue>
    </source>
</reference>
<dbReference type="AlphaFoldDB" id="A0AAV7PTP9"/>
<organism evidence="1 3">
    <name type="scientific">Pleurodeles waltl</name>
    <name type="common">Iberian ribbed newt</name>
    <dbReference type="NCBI Taxonomy" id="8319"/>
    <lineage>
        <taxon>Eukaryota</taxon>
        <taxon>Metazoa</taxon>
        <taxon>Chordata</taxon>
        <taxon>Craniata</taxon>
        <taxon>Vertebrata</taxon>
        <taxon>Euteleostomi</taxon>
        <taxon>Amphibia</taxon>
        <taxon>Batrachia</taxon>
        <taxon>Caudata</taxon>
        <taxon>Salamandroidea</taxon>
        <taxon>Salamandridae</taxon>
        <taxon>Pleurodelinae</taxon>
        <taxon>Pleurodeles</taxon>
    </lineage>
</organism>
<evidence type="ECO:0000313" key="3">
    <source>
        <dbReference type="Proteomes" id="UP001066276"/>
    </source>
</evidence>
<gene>
    <name evidence="1" type="ORF">NDU88_007474</name>
    <name evidence="2" type="ORF">NDU88_007475</name>
</gene>
<evidence type="ECO:0000313" key="2">
    <source>
        <dbReference type="EMBL" id="KAJ1129104.1"/>
    </source>
</evidence>
<dbReference type="EMBL" id="JANPWB010000011">
    <property type="protein sequence ID" value="KAJ1129104.1"/>
    <property type="molecule type" value="Genomic_DNA"/>
</dbReference>
<proteinExistence type="predicted"/>